<evidence type="ECO:0000313" key="2">
    <source>
        <dbReference type="EMBL" id="SPO41857.1"/>
    </source>
</evidence>
<feature type="region of interest" description="Disordered" evidence="1">
    <location>
        <begin position="397"/>
        <end position="418"/>
    </location>
</feature>
<evidence type="ECO:0000313" key="3">
    <source>
        <dbReference type="Proteomes" id="UP000323386"/>
    </source>
</evidence>
<protein>
    <submittedName>
        <fullName evidence="2">Uncharacterized protein</fullName>
    </submittedName>
</protein>
<dbReference type="OrthoDB" id="120976at2759"/>
<reference evidence="2 3" key="1">
    <citation type="submission" date="2018-03" db="EMBL/GenBank/DDBJ databases">
        <authorList>
            <person name="Guldener U."/>
        </authorList>
    </citation>
    <scope>NUCLEOTIDE SEQUENCE [LARGE SCALE GENOMIC DNA]</scope>
    <source>
        <strain evidence="2 3">DAOM196992</strain>
    </source>
</reference>
<feature type="region of interest" description="Disordered" evidence="1">
    <location>
        <begin position="1"/>
        <end position="32"/>
    </location>
</feature>
<dbReference type="EMBL" id="OOIP01000032">
    <property type="protein sequence ID" value="SPO41857.1"/>
    <property type="molecule type" value="Genomic_DNA"/>
</dbReference>
<feature type="compositionally biased region" description="Polar residues" evidence="1">
    <location>
        <begin position="1"/>
        <end position="10"/>
    </location>
</feature>
<evidence type="ECO:0000256" key="1">
    <source>
        <dbReference type="SAM" id="MobiDB-lite"/>
    </source>
</evidence>
<sequence>MPANEPTSRGQPAPQPTKRHISRSSIDCNTLFQPPKDIDQLNDFLRSSKSHPDQSLAELVLECTGICQRTWNAFADILADVARAQVALDAQASPSPLSSSSPGSSHVERLWQRARHVAAISSRVSPPSPNVVPDFSELRYLALGQCLLDDSCLASLARFVDRCYSLRTLELRRNRLGQDPVAFGAFARAVGLSAICELDLSLNFLRPKSFHNLLDGLQQDGSCLEKLNLTATLHVPNATEHLRLTAWGTEAEEVALARHIADFLSPESKCRRLCFFDLSINHFGLEGCRIILAALFGSIWTLRDCLPLESLERLAEAESQHDWDGIIPRSQKRPHCAIGWASFSLHDSDRLFSEAATRPRQAGEGSLRAFLKAAPAETKSLVLGFLERRISDRKRRRSRIAANLGGPPPTTETLEGDPTLGEAATREHHEDDNEDDDDAAPYARQAIASAGGDPESWEEEYQRAVAMDSGVHLVSLEDLRYSGRDGCRMPHDFKLHHEANRVRAAALAVLRAVRTLGCCARRGEHDATSTALARFWELPPEMKIWILRHLDTDMVLSERQFSHVVSYAQERSTIGYGALDYDWSRILVHSPLAPPLSSSSHDCKTAAVRVRRQRGDLPIAPWSWSDCFRYRCKPIDWPVHHLDSCSGPFARITPDQLAFLYSTCTDRPDPQAARRVDARPVTHADVDAARARRSR</sequence>
<organism evidence="2 3">
    <name type="scientific">Pseudozyma flocculosa</name>
    <dbReference type="NCBI Taxonomy" id="84751"/>
    <lineage>
        <taxon>Eukaryota</taxon>
        <taxon>Fungi</taxon>
        <taxon>Dikarya</taxon>
        <taxon>Basidiomycota</taxon>
        <taxon>Ustilaginomycotina</taxon>
        <taxon>Ustilaginomycetes</taxon>
        <taxon>Ustilaginales</taxon>
        <taxon>Ustilaginaceae</taxon>
        <taxon>Pseudozyma</taxon>
    </lineage>
</organism>
<dbReference type="SUPFAM" id="SSF52047">
    <property type="entry name" value="RNI-like"/>
    <property type="match status" value="1"/>
</dbReference>
<gene>
    <name evidence="2" type="ORF">PSFLO_07339</name>
</gene>
<dbReference type="AlphaFoldDB" id="A0A5C3FDZ1"/>
<name>A0A5C3FDZ1_9BASI</name>
<accession>A0A5C3FDZ1</accession>
<dbReference type="Proteomes" id="UP000323386">
    <property type="component" value="Unassembled WGS sequence"/>
</dbReference>
<proteinExistence type="predicted"/>
<feature type="compositionally biased region" description="Polar residues" evidence="1">
    <location>
        <begin position="23"/>
        <end position="32"/>
    </location>
</feature>
<dbReference type="Gene3D" id="3.80.10.10">
    <property type="entry name" value="Ribonuclease Inhibitor"/>
    <property type="match status" value="1"/>
</dbReference>
<keyword evidence="3" id="KW-1185">Reference proteome</keyword>
<feature type="region of interest" description="Disordered" evidence="1">
    <location>
        <begin position="671"/>
        <end position="695"/>
    </location>
</feature>
<dbReference type="InterPro" id="IPR032675">
    <property type="entry name" value="LRR_dom_sf"/>
</dbReference>